<keyword evidence="3" id="KW-1185">Reference proteome</keyword>
<reference evidence="2" key="1">
    <citation type="journal article" date="2019" name="Environ. Microbiol.">
        <title>Fungal ecological strategies reflected in gene transcription - a case study of two litter decomposers.</title>
        <authorList>
            <person name="Barbi F."/>
            <person name="Kohler A."/>
            <person name="Barry K."/>
            <person name="Baskaran P."/>
            <person name="Daum C."/>
            <person name="Fauchery L."/>
            <person name="Ihrmark K."/>
            <person name="Kuo A."/>
            <person name="LaButti K."/>
            <person name="Lipzen A."/>
            <person name="Morin E."/>
            <person name="Grigoriev I.V."/>
            <person name="Henrissat B."/>
            <person name="Lindahl B."/>
            <person name="Martin F."/>
        </authorList>
    </citation>
    <scope>NUCLEOTIDE SEQUENCE</scope>
    <source>
        <strain evidence="2">JB14</strain>
    </source>
</reference>
<protein>
    <submittedName>
        <fullName evidence="2">Uncharacterized protein</fullName>
    </submittedName>
</protein>
<organism evidence="2 3">
    <name type="scientific">Gymnopus androsaceus JB14</name>
    <dbReference type="NCBI Taxonomy" id="1447944"/>
    <lineage>
        <taxon>Eukaryota</taxon>
        <taxon>Fungi</taxon>
        <taxon>Dikarya</taxon>
        <taxon>Basidiomycota</taxon>
        <taxon>Agaricomycotina</taxon>
        <taxon>Agaricomycetes</taxon>
        <taxon>Agaricomycetidae</taxon>
        <taxon>Agaricales</taxon>
        <taxon>Marasmiineae</taxon>
        <taxon>Omphalotaceae</taxon>
        <taxon>Gymnopus</taxon>
    </lineage>
</organism>
<dbReference type="Proteomes" id="UP000799118">
    <property type="component" value="Unassembled WGS sequence"/>
</dbReference>
<accession>A0A6A4GIS0</accession>
<dbReference type="AlphaFoldDB" id="A0A6A4GIS0"/>
<evidence type="ECO:0000313" key="2">
    <source>
        <dbReference type="EMBL" id="KAE9385194.1"/>
    </source>
</evidence>
<proteinExistence type="predicted"/>
<feature type="compositionally biased region" description="Acidic residues" evidence="1">
    <location>
        <begin position="159"/>
        <end position="179"/>
    </location>
</feature>
<sequence length="192" mass="21770">MAHQYNITTYYSATWYLAGAAAYECLGQLGVLVASDEQPGCYMQILRVLWKAPWRSASQELRARLSSPTEPAAPLWMWSITWNGIAYVYQLMEATWEEEKISRLFLQICPVILTVKWPLLAPESPAIHHAVFDFGLEGPPSDLRDEDVPEGDQFLVDDRELEENFDDSKYDEEVEDNEGEEGKFEGDDIGGG</sequence>
<dbReference type="EMBL" id="ML770017">
    <property type="protein sequence ID" value="KAE9385194.1"/>
    <property type="molecule type" value="Genomic_DNA"/>
</dbReference>
<feature type="region of interest" description="Disordered" evidence="1">
    <location>
        <begin position="140"/>
        <end position="192"/>
    </location>
</feature>
<evidence type="ECO:0000256" key="1">
    <source>
        <dbReference type="SAM" id="MobiDB-lite"/>
    </source>
</evidence>
<name>A0A6A4GIS0_9AGAR</name>
<gene>
    <name evidence="2" type="ORF">BT96DRAFT_950014</name>
</gene>
<evidence type="ECO:0000313" key="3">
    <source>
        <dbReference type="Proteomes" id="UP000799118"/>
    </source>
</evidence>